<dbReference type="PROSITE" id="PS50082">
    <property type="entry name" value="WD_REPEATS_2"/>
    <property type="match status" value="1"/>
</dbReference>
<name>A0AAN7FUH2_QUERU</name>
<dbReference type="SUPFAM" id="SSF50978">
    <property type="entry name" value="WD40 repeat-like"/>
    <property type="match status" value="1"/>
</dbReference>
<feature type="region of interest" description="Disordered" evidence="4">
    <location>
        <begin position="849"/>
        <end position="872"/>
    </location>
</feature>
<dbReference type="SMART" id="SM00320">
    <property type="entry name" value="WD40"/>
    <property type="match status" value="2"/>
</dbReference>
<evidence type="ECO:0000256" key="3">
    <source>
        <dbReference type="PROSITE-ProRule" id="PRU00221"/>
    </source>
</evidence>
<accession>A0AAN7FUH2</accession>
<comment type="caution">
    <text evidence="6">The sequence shown here is derived from an EMBL/GenBank/DDBJ whole genome shotgun (WGS) entry which is preliminary data.</text>
</comment>
<dbReference type="Pfam" id="PF17814">
    <property type="entry name" value="LisH_TPL"/>
    <property type="match status" value="1"/>
</dbReference>
<evidence type="ECO:0000259" key="5">
    <source>
        <dbReference type="PROSITE" id="PS50897"/>
    </source>
</evidence>
<keyword evidence="1 3" id="KW-0853">WD repeat</keyword>
<protein>
    <recommendedName>
        <fullName evidence="5">CTLH domain-containing protein</fullName>
    </recommendedName>
</protein>
<dbReference type="InterPro" id="IPR006594">
    <property type="entry name" value="LisH"/>
</dbReference>
<evidence type="ECO:0000256" key="1">
    <source>
        <dbReference type="ARBA" id="ARBA00022574"/>
    </source>
</evidence>
<dbReference type="PROSITE" id="PS50294">
    <property type="entry name" value="WD_REPEATS_REGION"/>
    <property type="match status" value="1"/>
</dbReference>
<keyword evidence="2" id="KW-0677">Repeat</keyword>
<dbReference type="Gene3D" id="2.130.10.10">
    <property type="entry name" value="YVTN repeat-like/Quinoprotein amine dehydrogenase"/>
    <property type="match status" value="1"/>
</dbReference>
<dbReference type="PROSITE" id="PS50896">
    <property type="entry name" value="LISH"/>
    <property type="match status" value="2"/>
</dbReference>
<dbReference type="Pfam" id="PF00400">
    <property type="entry name" value="WD40"/>
    <property type="match status" value="1"/>
</dbReference>
<dbReference type="AlphaFoldDB" id="A0AAN7FUH2"/>
<feature type="compositionally biased region" description="Polar residues" evidence="4">
    <location>
        <begin position="863"/>
        <end position="872"/>
    </location>
</feature>
<dbReference type="PANTHER" id="PTHR44083">
    <property type="entry name" value="TOPLESS-RELATED PROTEIN 1-RELATED"/>
    <property type="match status" value="1"/>
</dbReference>
<evidence type="ECO:0000256" key="2">
    <source>
        <dbReference type="ARBA" id="ARBA00022737"/>
    </source>
</evidence>
<proteinExistence type="predicted"/>
<dbReference type="InterPro" id="IPR015943">
    <property type="entry name" value="WD40/YVTN_repeat-like_dom_sf"/>
</dbReference>
<evidence type="ECO:0000256" key="4">
    <source>
        <dbReference type="SAM" id="MobiDB-lite"/>
    </source>
</evidence>
<dbReference type="PANTHER" id="PTHR44083:SF17">
    <property type="entry name" value="TRANSDUCIN FAMILY PROTEIN _ WD-40 REPEAT FAMILY PROTEIN"/>
    <property type="match status" value="1"/>
</dbReference>
<evidence type="ECO:0000313" key="7">
    <source>
        <dbReference type="Proteomes" id="UP001324115"/>
    </source>
</evidence>
<reference evidence="6 7" key="1">
    <citation type="journal article" date="2023" name="G3 (Bethesda)">
        <title>A haplotype-resolved chromosome-scale genome for Quercus rubra L. provides insights into the genetics of adaptive traits for red oak species.</title>
        <authorList>
            <person name="Kapoor B."/>
            <person name="Jenkins J."/>
            <person name="Schmutz J."/>
            <person name="Zhebentyayeva T."/>
            <person name="Kuelheim C."/>
            <person name="Coggeshall M."/>
            <person name="Heim C."/>
            <person name="Lasky J.R."/>
            <person name="Leites L."/>
            <person name="Islam-Faridi N."/>
            <person name="Romero-Severson J."/>
            <person name="DeLeo V.L."/>
            <person name="Lucas S.M."/>
            <person name="Lazic D."/>
            <person name="Gailing O."/>
            <person name="Carlson J."/>
            <person name="Staton M."/>
        </authorList>
    </citation>
    <scope>NUCLEOTIDE SEQUENCE [LARGE SCALE GENOMIC DNA]</scope>
    <source>
        <strain evidence="6">Pseudo-F2</strain>
    </source>
</reference>
<dbReference type="SMART" id="SM00668">
    <property type="entry name" value="CTLH"/>
    <property type="match status" value="2"/>
</dbReference>
<evidence type="ECO:0000313" key="6">
    <source>
        <dbReference type="EMBL" id="KAK4600765.1"/>
    </source>
</evidence>
<dbReference type="InterPro" id="IPR054080">
    <property type="entry name" value="TPR1-like_2nd"/>
</dbReference>
<dbReference type="EMBL" id="JAXUIC010000002">
    <property type="protein sequence ID" value="KAK4600765.1"/>
    <property type="molecule type" value="Genomic_DNA"/>
</dbReference>
<organism evidence="6 7">
    <name type="scientific">Quercus rubra</name>
    <name type="common">Northern red oak</name>
    <name type="synonym">Quercus borealis</name>
    <dbReference type="NCBI Taxonomy" id="3512"/>
    <lineage>
        <taxon>Eukaryota</taxon>
        <taxon>Viridiplantae</taxon>
        <taxon>Streptophyta</taxon>
        <taxon>Embryophyta</taxon>
        <taxon>Tracheophyta</taxon>
        <taxon>Spermatophyta</taxon>
        <taxon>Magnoliopsida</taxon>
        <taxon>eudicotyledons</taxon>
        <taxon>Gunneridae</taxon>
        <taxon>Pentapetalae</taxon>
        <taxon>rosids</taxon>
        <taxon>fabids</taxon>
        <taxon>Fagales</taxon>
        <taxon>Fagaceae</taxon>
        <taxon>Quercus</taxon>
    </lineage>
</organism>
<dbReference type="SMART" id="SM00667">
    <property type="entry name" value="LisH"/>
    <property type="match status" value="2"/>
</dbReference>
<dbReference type="Pfam" id="PF21889">
    <property type="entry name" value="TPR1-like_2nd"/>
    <property type="match status" value="2"/>
</dbReference>
<dbReference type="GO" id="GO:0006355">
    <property type="term" value="P:regulation of DNA-templated transcription"/>
    <property type="evidence" value="ECO:0007669"/>
    <property type="project" value="InterPro"/>
</dbReference>
<dbReference type="InterPro" id="IPR006595">
    <property type="entry name" value="CTLH_C"/>
</dbReference>
<dbReference type="InterPro" id="IPR001680">
    <property type="entry name" value="WD40_rpt"/>
</dbReference>
<dbReference type="InterPro" id="IPR054532">
    <property type="entry name" value="TPL_SMU1_LisH-like"/>
</dbReference>
<gene>
    <name evidence="6" type="ORF">RGQ29_010402</name>
</gene>
<dbReference type="InterPro" id="IPR027728">
    <property type="entry name" value="Topless_fam"/>
</dbReference>
<feature type="domain" description="CTLH" evidence="5">
    <location>
        <begin position="99"/>
        <end position="157"/>
    </location>
</feature>
<feature type="domain" description="CTLH" evidence="5">
    <location>
        <begin position="283"/>
        <end position="341"/>
    </location>
</feature>
<keyword evidence="7" id="KW-1185">Reference proteome</keyword>
<dbReference type="PROSITE" id="PS50897">
    <property type="entry name" value="CTLH"/>
    <property type="match status" value="2"/>
</dbReference>
<sequence length="872" mass="98319">MTCIMISKLTYQKSRDHASSVAEEQTLFTAKSEDHGTASPRPASHILLSLFSETAKPSQYTEMDIDKDSYTKLIILILQFLDEENYKESLHLLEQESKIFFNVNYFGETIVNGEWEKAEEYLSSFTKLNDNRYSMKLFFEIRKQKYYEASVRNDQAEGVNVLWPDLKVFLDFQDENYEELAGLIDLKNFRDNEHLSQNVNKESARAISWGDLKSLVEQNPTLQDKLIFPRLNKSGLLSIITLICPNPGKKTSIKEELIYLILQFLDEEKLKGTCHKLEQESKIFFNMNYFGEFVISGEWDKALKYLSAFTMPDDNQHSAKIVFTLEKQKYLANLGRNDQVQAIKILPNDLQDNFLYKYMDATSLRANLCDVLKESVKSNPILQDKLKFPAMDKSRLLTILKKIMDWWIPHCANSTTDLYKKNISLVNIPKIPYLCREPMIAVNSHCQEASALPVSNGLVFHDSSCCNDVSLQAGMKSSEKYGSRDNTYLADANSGVYGKSTEKLAEINDPSECQTLVLPDTSLTGGVTRLMYSCSGDFILALTQNATHKLWRWYCDDQHSSSKASTNVEPQLYQPSSGLIMTNEIGTQPENALSCFSLKDPYLFSASGGKISIFNLETFERLSTFGSPPPSTTYFTFLMQNIFAIGLDDSILIRCFDSKKTIAHLKGHQKRITCLAFSQNLNVLVSSGADAQLCVWSTNGWEKLASKILQSTGEMLECPVVNHIEFHQDQIHLLAVHERNVHIYEAPTLNHSMQWVPQESDLPITYATYSCDGQSIFVSFKNGCIKVLVATTLYLRCRINVTAYIPPGLSSSDVYPAVIAAHPFQPNNIALGLTDGRVHVLEPLESEGEWGISPQPKDGDGLSTASCSAVLE</sequence>
<dbReference type="Proteomes" id="UP001324115">
    <property type="component" value="Unassembled WGS sequence"/>
</dbReference>
<feature type="repeat" description="WD" evidence="3">
    <location>
        <begin position="665"/>
        <end position="706"/>
    </location>
</feature>
<dbReference type="InterPro" id="IPR036322">
    <property type="entry name" value="WD40_repeat_dom_sf"/>
</dbReference>